<evidence type="ECO:0000313" key="2">
    <source>
        <dbReference type="Proteomes" id="UP001161580"/>
    </source>
</evidence>
<protein>
    <submittedName>
        <fullName evidence="1">DUF3095 domain-containing protein</fullName>
    </submittedName>
</protein>
<organism evidence="1 2">
    <name type="scientific">Ferirhizobium litorale</name>
    <dbReference type="NCBI Taxonomy" id="2927786"/>
    <lineage>
        <taxon>Bacteria</taxon>
        <taxon>Pseudomonadati</taxon>
        <taxon>Pseudomonadota</taxon>
        <taxon>Alphaproteobacteria</taxon>
        <taxon>Hyphomicrobiales</taxon>
        <taxon>Rhizobiaceae</taxon>
        <taxon>Ferirhizobium</taxon>
    </lineage>
</organism>
<dbReference type="AlphaFoldDB" id="A0AAE3U3J1"/>
<gene>
    <name evidence="1" type="ORF">MRS75_07785</name>
</gene>
<dbReference type="Proteomes" id="UP001161580">
    <property type="component" value="Unassembled WGS sequence"/>
</dbReference>
<dbReference type="InterPro" id="IPR021445">
    <property type="entry name" value="DUF3095"/>
</dbReference>
<keyword evidence="2" id="KW-1185">Reference proteome</keyword>
<comment type="caution">
    <text evidence="1">The sequence shown here is derived from an EMBL/GenBank/DDBJ whole genome shotgun (WGS) entry which is preliminary data.</text>
</comment>
<dbReference type="RefSeq" id="WP_311785997.1">
    <property type="nucleotide sequence ID" value="NZ_JALDYY010000003.1"/>
</dbReference>
<accession>A0AAE3U3J1</accession>
<proteinExistence type="predicted"/>
<reference evidence="1" key="1">
    <citation type="submission" date="2022-03" db="EMBL/GenBank/DDBJ databases">
        <title>Fererhizobium litorale gen. nov., sp. nov., isolated from sandy sediments of the Sea of Japan seashore.</title>
        <authorList>
            <person name="Romanenko L."/>
            <person name="Kurilenko V."/>
            <person name="Otstavnykh N."/>
            <person name="Svetashev V."/>
            <person name="Tekutyeva L."/>
            <person name="Isaeva M."/>
            <person name="Mikhailov V."/>
        </authorList>
    </citation>
    <scope>NUCLEOTIDE SEQUENCE</scope>
    <source>
        <strain evidence="1">KMM 9576</strain>
    </source>
</reference>
<evidence type="ECO:0000313" key="1">
    <source>
        <dbReference type="EMBL" id="MDI7921989.1"/>
    </source>
</evidence>
<sequence>MNHTADDSQFSAPVFDQFDGVADPGNYRPLPDGWALAVADIIDSTQAIEDGRYKAVNTAGASVIAGVMNATGHHDLPFVFGGDGAVVAVPPSAIKTARHALAAVQRLVGDELQLTMRAALVPLADIRAAGQDVRVARFRVSQQVAYAMLAGGGSSWAESRMKEGQYAIDPAPPGTRPDLNGLSCRWNPIQSRHGSIASIIAVPGDSGDSEAFRSLVSEIVSLAGGEERAGHPVPVQGPELGFSKVGLETEARTSAPASRRLRRKILIFLQNLFLIGLFRSGIRIGSFDPRRYRQDLATHSDFRKFDDGLKMTIDVAPERLDAIEARLKQAEAEGIAHYGIHRQDAALMTCLVPTSLSTDHMHFIDGAAGGYATAARHLKAALQNKAAPKTVTP</sequence>
<name>A0AAE3U3J1_9HYPH</name>
<dbReference type="Pfam" id="PF11294">
    <property type="entry name" value="DUF3095"/>
    <property type="match status" value="1"/>
</dbReference>
<dbReference type="EMBL" id="JALDYZ010000003">
    <property type="protein sequence ID" value="MDI7921989.1"/>
    <property type="molecule type" value="Genomic_DNA"/>
</dbReference>